<proteinExistence type="inferred from homology"/>
<feature type="domain" description="Origin recognition complex subunit 2 RecA-like" evidence="6">
    <location>
        <begin position="48"/>
        <end position="204"/>
    </location>
</feature>
<keyword evidence="4 5" id="KW-0539">Nucleus</keyword>
<evidence type="ECO:0000256" key="2">
    <source>
        <dbReference type="ARBA" id="ARBA00007421"/>
    </source>
</evidence>
<dbReference type="InterPro" id="IPR056772">
    <property type="entry name" value="RecA-like_ORC2"/>
</dbReference>
<feature type="domain" description="Origin recognition complex subunit 2 winged-helix" evidence="7">
    <location>
        <begin position="264"/>
        <end position="321"/>
    </location>
</feature>
<dbReference type="Pfam" id="PF24882">
    <property type="entry name" value="WHD_ORC2"/>
    <property type="match status" value="1"/>
</dbReference>
<organism evidence="8 9">
    <name type="scientific">Coccomyxa viridis</name>
    <dbReference type="NCBI Taxonomy" id="1274662"/>
    <lineage>
        <taxon>Eukaryota</taxon>
        <taxon>Viridiplantae</taxon>
        <taxon>Chlorophyta</taxon>
        <taxon>core chlorophytes</taxon>
        <taxon>Trebouxiophyceae</taxon>
        <taxon>Trebouxiophyceae incertae sedis</taxon>
        <taxon>Coccomyxaceae</taxon>
        <taxon>Coccomyxa</taxon>
    </lineage>
</organism>
<evidence type="ECO:0000256" key="5">
    <source>
        <dbReference type="RuleBase" id="RU368084"/>
    </source>
</evidence>
<comment type="subunit">
    <text evidence="5">Component of the origin recognition complex (ORC).</text>
</comment>
<comment type="subcellular location">
    <subcellularLocation>
        <location evidence="1 5">Nucleus</location>
    </subcellularLocation>
</comment>
<evidence type="ECO:0000313" key="8">
    <source>
        <dbReference type="EMBL" id="CAL5228663.1"/>
    </source>
</evidence>
<accession>A0ABP1GD89</accession>
<name>A0ABP1GD89_9CHLO</name>
<sequence>MTTYFTSKAPSRSGKRGNASISDLQIDLSTVDTSAELQKLPPKNVEAKKQLLAKHTADFHKWLLPLREGFNLLFYGFGSKKALLESFARECLTDGGVVVFNGYMHSMNIREILLKVASLLRVSRGGNYKAIVEQLRGVTAEARLYVLIHNIDGPGLQSPEAQQLLAELARCPAIRLLASMDHVNAPLLWDRRTAARFKWLYFDVTTYAPYHAEAQEMPSLLIGRREAVRSSNAAVVLQTLVPQAREIFKLLAQAQLSEQADEDGSEGMTFGQLYRLSRERLLVANDAALRAHLTEFKDHDLLQTRRGQDGSDLLVIPIQTETLNQVLADIQEAT</sequence>
<comment type="similarity">
    <text evidence="2 5">Belongs to the ORC2 family.</text>
</comment>
<reference evidence="8 9" key="1">
    <citation type="submission" date="2024-06" db="EMBL/GenBank/DDBJ databases">
        <authorList>
            <person name="Kraege A."/>
            <person name="Thomma B."/>
        </authorList>
    </citation>
    <scope>NUCLEOTIDE SEQUENCE [LARGE SCALE GENOMIC DNA]</scope>
</reference>
<dbReference type="Pfam" id="PF04084">
    <property type="entry name" value="RecA-like_ORC2"/>
    <property type="match status" value="1"/>
</dbReference>
<dbReference type="InterPro" id="IPR056773">
    <property type="entry name" value="WHD_ORC2"/>
</dbReference>
<evidence type="ECO:0000256" key="1">
    <source>
        <dbReference type="ARBA" id="ARBA00004123"/>
    </source>
</evidence>
<evidence type="ECO:0000259" key="6">
    <source>
        <dbReference type="Pfam" id="PF04084"/>
    </source>
</evidence>
<evidence type="ECO:0000256" key="3">
    <source>
        <dbReference type="ARBA" id="ARBA00022705"/>
    </source>
</evidence>
<gene>
    <name evidence="8" type="primary">g11834</name>
    <name evidence="8" type="ORF">VP750_LOCUS10569</name>
</gene>
<comment type="caution">
    <text evidence="8">The sequence shown here is derived from an EMBL/GenBank/DDBJ whole genome shotgun (WGS) entry which is preliminary data.</text>
</comment>
<dbReference type="Proteomes" id="UP001497392">
    <property type="component" value="Unassembled WGS sequence"/>
</dbReference>
<evidence type="ECO:0000259" key="7">
    <source>
        <dbReference type="Pfam" id="PF24882"/>
    </source>
</evidence>
<dbReference type="EMBL" id="CAXHTA020000019">
    <property type="protein sequence ID" value="CAL5228663.1"/>
    <property type="molecule type" value="Genomic_DNA"/>
</dbReference>
<comment type="function">
    <text evidence="5">Component of the origin recognition complex (ORC) that binds origins of replication. DNA-binding is ATP-dependent. ORC is required to assemble the pre-replication complex necessary to initiate DNA replication.</text>
</comment>
<evidence type="ECO:0000313" key="9">
    <source>
        <dbReference type="Proteomes" id="UP001497392"/>
    </source>
</evidence>
<evidence type="ECO:0000256" key="4">
    <source>
        <dbReference type="ARBA" id="ARBA00023242"/>
    </source>
</evidence>
<dbReference type="InterPro" id="IPR007220">
    <property type="entry name" value="ORC2"/>
</dbReference>
<keyword evidence="3 5" id="KW-0235">DNA replication</keyword>
<protein>
    <recommendedName>
        <fullName evidence="5">Origin recognition complex subunit 2</fullName>
    </recommendedName>
</protein>
<dbReference type="PANTHER" id="PTHR14052">
    <property type="entry name" value="ORIGIN RECOGNITION COMPLEX SUBUNIT 2"/>
    <property type="match status" value="1"/>
</dbReference>
<keyword evidence="9" id="KW-1185">Reference proteome</keyword>
<dbReference type="PANTHER" id="PTHR14052:SF0">
    <property type="entry name" value="ORIGIN RECOGNITION COMPLEX SUBUNIT 2"/>
    <property type="match status" value="1"/>
</dbReference>